<dbReference type="EMBL" id="CAWUFR010000097">
    <property type="protein sequence ID" value="CAK6966872.1"/>
    <property type="molecule type" value="Genomic_DNA"/>
</dbReference>
<sequence length="128" mass="13570">MCAAAPQIMTGALGFLHTRKKLRAMALSVPALHHGHDTSCALRRLAVVSPGLQSQPVAACAAVRCCGGAKPAITRRVDNFGAELYGLRISNRPVYGIYGDFPPLVLSLILQDSSAARPHQPLGVRCNL</sequence>
<name>A0AAV1P866_SCOSC</name>
<accession>A0AAV1P866</accession>
<evidence type="ECO:0000313" key="1">
    <source>
        <dbReference type="EMBL" id="CAK6966872.1"/>
    </source>
</evidence>
<protein>
    <submittedName>
        <fullName evidence="1">Uncharacterized protein</fullName>
    </submittedName>
</protein>
<dbReference type="AlphaFoldDB" id="A0AAV1P866"/>
<keyword evidence="2" id="KW-1185">Reference proteome</keyword>
<proteinExistence type="predicted"/>
<comment type="caution">
    <text evidence="1">The sequence shown here is derived from an EMBL/GenBank/DDBJ whole genome shotgun (WGS) entry which is preliminary data.</text>
</comment>
<evidence type="ECO:0000313" key="2">
    <source>
        <dbReference type="Proteomes" id="UP001314229"/>
    </source>
</evidence>
<organism evidence="1 2">
    <name type="scientific">Scomber scombrus</name>
    <name type="common">Atlantic mackerel</name>
    <name type="synonym">Scomber vernalis</name>
    <dbReference type="NCBI Taxonomy" id="13677"/>
    <lineage>
        <taxon>Eukaryota</taxon>
        <taxon>Metazoa</taxon>
        <taxon>Chordata</taxon>
        <taxon>Craniata</taxon>
        <taxon>Vertebrata</taxon>
        <taxon>Euteleostomi</taxon>
        <taxon>Actinopterygii</taxon>
        <taxon>Neopterygii</taxon>
        <taxon>Teleostei</taxon>
        <taxon>Neoteleostei</taxon>
        <taxon>Acanthomorphata</taxon>
        <taxon>Pelagiaria</taxon>
        <taxon>Scombriformes</taxon>
        <taxon>Scombridae</taxon>
        <taxon>Scomber</taxon>
    </lineage>
</organism>
<gene>
    <name evidence="1" type="ORF">FSCOSCO3_A033535</name>
</gene>
<dbReference type="Proteomes" id="UP001314229">
    <property type="component" value="Unassembled WGS sequence"/>
</dbReference>
<reference evidence="1 2" key="1">
    <citation type="submission" date="2024-01" db="EMBL/GenBank/DDBJ databases">
        <authorList>
            <person name="Alioto T."/>
            <person name="Alioto T."/>
            <person name="Gomez Garrido J."/>
        </authorList>
    </citation>
    <scope>NUCLEOTIDE SEQUENCE [LARGE SCALE GENOMIC DNA]</scope>
</reference>